<name>A0A1Z5RD62_SORBI</name>
<sequence>MDIKKREVQILDSFQSDTCRVYAFQVAENLEMYLMTKLGFVTGFPKHSNLKLAKQTNEYDCGFHVLLYIQRYGCSDMYGIDAEQILCYRKQLAYELKHESNVCPSTSTQYTDESTVHVYSAIPSTKCSRSPLHHAPDHHQQQISSLSRSSSPTNSKIPSLPRSSSSTNSDSLGGRKRNAGNNEILANASGDEETSVNVDQEGQDKETRKRKKAAKTRVHTPSVPKRLQSETADELCNRVLEADPNNDSFLIKFNSLAMTIKDCATFLTGGSATLEMLKELTIFTVSSDNKEKNKFRVIVGPMDLSTLDNDTGSEAFKDAVKTQMVVPSIPQTCTLVFFLVKNGSDWLVYCLNKVNERIDYLICSSNEKPMNAAELCKPLLQEVNFGHRRIFTFMDWPLAPVSFKEKISSSDAGLLAMYFMETYNGKQFSLEFEDIKTWSQSYRKIIFERLFNMRGNGSTKKSFLLPKARDLQNDI</sequence>
<dbReference type="InterPro" id="IPR038765">
    <property type="entry name" value="Papain-like_cys_pep_sf"/>
</dbReference>
<protein>
    <recommendedName>
        <fullName evidence="5">Ubiquitin-like protease family profile domain-containing protein</fullName>
    </recommendedName>
</protein>
<dbReference type="EMBL" id="CM000765">
    <property type="protein sequence ID" value="OQU81668.1"/>
    <property type="molecule type" value="Genomic_DNA"/>
</dbReference>
<dbReference type="InterPro" id="IPR003653">
    <property type="entry name" value="Peptidase_C48_C"/>
</dbReference>
<keyword evidence="2" id="KW-0645">Protease</keyword>
<feature type="compositionally biased region" description="Low complexity" evidence="4">
    <location>
        <begin position="144"/>
        <end position="171"/>
    </location>
</feature>
<accession>A0A1Z5RD62</accession>
<dbReference type="InParanoid" id="A0A1Z5RD62"/>
<dbReference type="Pfam" id="PF02902">
    <property type="entry name" value="Peptidase_C48"/>
    <property type="match status" value="1"/>
</dbReference>
<comment type="similarity">
    <text evidence="1">Belongs to the peptidase C48 family.</text>
</comment>
<keyword evidence="7" id="KW-1185">Reference proteome</keyword>
<feature type="compositionally biased region" description="Basic residues" evidence="4">
    <location>
        <begin position="208"/>
        <end position="218"/>
    </location>
</feature>
<evidence type="ECO:0000259" key="5">
    <source>
        <dbReference type="Pfam" id="PF02902"/>
    </source>
</evidence>
<evidence type="ECO:0000256" key="4">
    <source>
        <dbReference type="SAM" id="MobiDB-lite"/>
    </source>
</evidence>
<dbReference type="STRING" id="4558.A0A1Z5RD62"/>
<dbReference type="GO" id="GO:0006508">
    <property type="term" value="P:proteolysis"/>
    <property type="evidence" value="ECO:0007669"/>
    <property type="project" value="UniProtKB-KW"/>
</dbReference>
<proteinExistence type="inferred from homology"/>
<dbReference type="Gene3D" id="3.40.395.10">
    <property type="entry name" value="Adenoviral Proteinase, Chain A"/>
    <property type="match status" value="2"/>
</dbReference>
<feature type="domain" description="Ubiquitin-like protease family profile" evidence="5">
    <location>
        <begin position="2"/>
        <end position="96"/>
    </location>
</feature>
<evidence type="ECO:0000256" key="3">
    <source>
        <dbReference type="ARBA" id="ARBA00022801"/>
    </source>
</evidence>
<dbReference type="SUPFAM" id="SSF54001">
    <property type="entry name" value="Cysteine proteinases"/>
    <property type="match status" value="1"/>
</dbReference>
<dbReference type="GO" id="GO:0005634">
    <property type="term" value="C:nucleus"/>
    <property type="evidence" value="ECO:0000318"/>
    <property type="project" value="GO_Central"/>
</dbReference>
<dbReference type="GO" id="GO:0016929">
    <property type="term" value="F:deSUMOylase activity"/>
    <property type="evidence" value="ECO:0000318"/>
    <property type="project" value="GO_Central"/>
</dbReference>
<dbReference type="GO" id="GO:0016926">
    <property type="term" value="P:protein desumoylation"/>
    <property type="evidence" value="ECO:0000318"/>
    <property type="project" value="GO_Central"/>
</dbReference>
<dbReference type="Proteomes" id="UP000000768">
    <property type="component" value="Chromosome 6"/>
</dbReference>
<evidence type="ECO:0000313" key="6">
    <source>
        <dbReference type="EMBL" id="OQU81668.1"/>
    </source>
</evidence>
<keyword evidence="3" id="KW-0378">Hydrolase</keyword>
<dbReference type="Gramene" id="OQU81668">
    <property type="protein sequence ID" value="OQU81668"/>
    <property type="gene ID" value="SORBI_3006G099600"/>
</dbReference>
<evidence type="ECO:0000256" key="1">
    <source>
        <dbReference type="ARBA" id="ARBA00005234"/>
    </source>
</evidence>
<dbReference type="AlphaFoldDB" id="A0A1Z5RD62"/>
<organism evidence="6 7">
    <name type="scientific">Sorghum bicolor</name>
    <name type="common">Sorghum</name>
    <name type="synonym">Sorghum vulgare</name>
    <dbReference type="NCBI Taxonomy" id="4558"/>
    <lineage>
        <taxon>Eukaryota</taxon>
        <taxon>Viridiplantae</taxon>
        <taxon>Streptophyta</taxon>
        <taxon>Embryophyta</taxon>
        <taxon>Tracheophyta</taxon>
        <taxon>Spermatophyta</taxon>
        <taxon>Magnoliopsida</taxon>
        <taxon>Liliopsida</taxon>
        <taxon>Poales</taxon>
        <taxon>Poaceae</taxon>
        <taxon>PACMAD clade</taxon>
        <taxon>Panicoideae</taxon>
        <taxon>Andropogonodae</taxon>
        <taxon>Andropogoneae</taxon>
        <taxon>Sorghinae</taxon>
        <taxon>Sorghum</taxon>
    </lineage>
</organism>
<evidence type="ECO:0000256" key="2">
    <source>
        <dbReference type="ARBA" id="ARBA00022670"/>
    </source>
</evidence>
<reference evidence="6 7" key="1">
    <citation type="journal article" date="2009" name="Nature">
        <title>The Sorghum bicolor genome and the diversification of grasses.</title>
        <authorList>
            <person name="Paterson A.H."/>
            <person name="Bowers J.E."/>
            <person name="Bruggmann R."/>
            <person name="Dubchak I."/>
            <person name="Grimwood J."/>
            <person name="Gundlach H."/>
            <person name="Haberer G."/>
            <person name="Hellsten U."/>
            <person name="Mitros T."/>
            <person name="Poliakov A."/>
            <person name="Schmutz J."/>
            <person name="Spannagl M."/>
            <person name="Tang H."/>
            <person name="Wang X."/>
            <person name="Wicker T."/>
            <person name="Bharti A.K."/>
            <person name="Chapman J."/>
            <person name="Feltus F.A."/>
            <person name="Gowik U."/>
            <person name="Grigoriev I.V."/>
            <person name="Lyons E."/>
            <person name="Maher C.A."/>
            <person name="Martis M."/>
            <person name="Narechania A."/>
            <person name="Otillar R.P."/>
            <person name="Penning B.W."/>
            <person name="Salamov A.A."/>
            <person name="Wang Y."/>
            <person name="Zhang L."/>
            <person name="Carpita N.C."/>
            <person name="Freeling M."/>
            <person name="Gingle A.R."/>
            <person name="Hash C.T."/>
            <person name="Keller B."/>
            <person name="Klein P."/>
            <person name="Kresovich S."/>
            <person name="McCann M.C."/>
            <person name="Ming R."/>
            <person name="Peterson D.G."/>
            <person name="Mehboob-ur-Rahman"/>
            <person name="Ware D."/>
            <person name="Westhoff P."/>
            <person name="Mayer K.F."/>
            <person name="Messing J."/>
            <person name="Rokhsar D.S."/>
        </authorList>
    </citation>
    <scope>NUCLEOTIDE SEQUENCE [LARGE SCALE GENOMIC DNA]</scope>
    <source>
        <strain evidence="7">cv. BTx623</strain>
    </source>
</reference>
<feature type="region of interest" description="Disordered" evidence="4">
    <location>
        <begin position="127"/>
        <end position="229"/>
    </location>
</feature>
<evidence type="ECO:0000313" key="7">
    <source>
        <dbReference type="Proteomes" id="UP000000768"/>
    </source>
</evidence>
<reference evidence="7" key="2">
    <citation type="journal article" date="2018" name="Plant J.">
        <title>The Sorghum bicolor reference genome: improved assembly, gene annotations, a transcriptome atlas, and signatures of genome organization.</title>
        <authorList>
            <person name="McCormick R.F."/>
            <person name="Truong S.K."/>
            <person name="Sreedasyam A."/>
            <person name="Jenkins J."/>
            <person name="Shu S."/>
            <person name="Sims D."/>
            <person name="Kennedy M."/>
            <person name="Amirebrahimi M."/>
            <person name="Weers B.D."/>
            <person name="McKinley B."/>
            <person name="Mattison A."/>
            <person name="Morishige D.T."/>
            <person name="Grimwood J."/>
            <person name="Schmutz J."/>
            <person name="Mullet J.E."/>
        </authorList>
    </citation>
    <scope>NUCLEOTIDE SEQUENCE [LARGE SCALE GENOMIC DNA]</scope>
    <source>
        <strain evidence="7">cv. BTx623</strain>
    </source>
</reference>
<gene>
    <name evidence="6" type="ORF">SORBI_3006G099600</name>
</gene>